<accession>A0A955L230</accession>
<evidence type="ECO:0000259" key="1">
    <source>
        <dbReference type="Pfam" id="PF01170"/>
    </source>
</evidence>
<dbReference type="SUPFAM" id="SSF53335">
    <property type="entry name" value="S-adenosyl-L-methionine-dependent methyltransferases"/>
    <property type="match status" value="1"/>
</dbReference>
<sequence>MNYELEIIPGTKEFVLQELTTKFSTAKIIDDSKETVISFSDDKDRVEDFETLYSPLRITKENSLTKNLFRRQWKIENSPAGINPSLAYILCMIAEVNENDIVLDPFCGAGTIPITASKYFGVKKVLASDVKGTAVDMTLKNQIAANITKNKMTVFRSNITQLKLQKDSVSKIITNPPFGVRTGNHEENIKIYKSLADKAQVILKEEGKLVCITQEKKLFLDCFSSTYKIIGELQVSQGGLHPTIFVVTK</sequence>
<dbReference type="EMBL" id="JAGQLJ010000116">
    <property type="protein sequence ID" value="MCA9381502.1"/>
    <property type="molecule type" value="Genomic_DNA"/>
</dbReference>
<name>A0A955L230_9BACT</name>
<dbReference type="GO" id="GO:0030488">
    <property type="term" value="P:tRNA methylation"/>
    <property type="evidence" value="ECO:0007669"/>
    <property type="project" value="TreeGrafter"/>
</dbReference>
<proteinExistence type="predicted"/>
<dbReference type="InterPro" id="IPR029063">
    <property type="entry name" value="SAM-dependent_MTases_sf"/>
</dbReference>
<dbReference type="Gene3D" id="3.40.50.150">
    <property type="entry name" value="Vaccinia Virus protein VP39"/>
    <property type="match status" value="1"/>
</dbReference>
<organism evidence="2 3">
    <name type="scientific">Candidatus Dojkabacteria bacterium</name>
    <dbReference type="NCBI Taxonomy" id="2099670"/>
    <lineage>
        <taxon>Bacteria</taxon>
        <taxon>Candidatus Dojkabacteria</taxon>
    </lineage>
</organism>
<dbReference type="PROSITE" id="PS00092">
    <property type="entry name" value="N6_MTASE"/>
    <property type="match status" value="1"/>
</dbReference>
<dbReference type="Pfam" id="PF01170">
    <property type="entry name" value="UPF0020"/>
    <property type="match status" value="1"/>
</dbReference>
<dbReference type="InterPro" id="IPR000241">
    <property type="entry name" value="RlmKL-like_Mtase"/>
</dbReference>
<evidence type="ECO:0000313" key="3">
    <source>
        <dbReference type="Proteomes" id="UP000775877"/>
    </source>
</evidence>
<dbReference type="GO" id="GO:0016423">
    <property type="term" value="F:tRNA (guanine) methyltransferase activity"/>
    <property type="evidence" value="ECO:0007669"/>
    <property type="project" value="TreeGrafter"/>
</dbReference>
<keyword evidence="2" id="KW-0489">Methyltransferase</keyword>
<dbReference type="CDD" id="cd02440">
    <property type="entry name" value="AdoMet_MTases"/>
    <property type="match status" value="1"/>
</dbReference>
<dbReference type="PANTHER" id="PTHR14911:SF13">
    <property type="entry name" value="TRNA (GUANINE(6)-N2)-METHYLTRANSFERASE THUMP3"/>
    <property type="match status" value="1"/>
</dbReference>
<reference evidence="2" key="2">
    <citation type="journal article" date="2021" name="Microbiome">
        <title>Successional dynamics and alternative stable states in a saline activated sludge microbial community over 9 years.</title>
        <authorList>
            <person name="Wang Y."/>
            <person name="Ye J."/>
            <person name="Ju F."/>
            <person name="Liu L."/>
            <person name="Boyd J.A."/>
            <person name="Deng Y."/>
            <person name="Parks D.H."/>
            <person name="Jiang X."/>
            <person name="Yin X."/>
            <person name="Woodcroft B.J."/>
            <person name="Tyson G.W."/>
            <person name="Hugenholtz P."/>
            <person name="Polz M.F."/>
            <person name="Zhang T."/>
        </authorList>
    </citation>
    <scope>NUCLEOTIDE SEQUENCE</scope>
    <source>
        <strain evidence="2">HKST-UBA13</strain>
    </source>
</reference>
<dbReference type="Proteomes" id="UP000775877">
    <property type="component" value="Unassembled WGS sequence"/>
</dbReference>
<gene>
    <name evidence="2" type="ORF">KC678_04510</name>
</gene>
<dbReference type="GO" id="GO:0003676">
    <property type="term" value="F:nucleic acid binding"/>
    <property type="evidence" value="ECO:0007669"/>
    <property type="project" value="InterPro"/>
</dbReference>
<protein>
    <submittedName>
        <fullName evidence="2">Methyltransferase</fullName>
    </submittedName>
</protein>
<keyword evidence="2" id="KW-0808">Transferase</keyword>
<comment type="caution">
    <text evidence="2">The sequence shown here is derived from an EMBL/GenBank/DDBJ whole genome shotgun (WGS) entry which is preliminary data.</text>
</comment>
<dbReference type="InterPro" id="IPR002052">
    <property type="entry name" value="DNA_methylase_N6_adenine_CS"/>
</dbReference>
<dbReference type="PANTHER" id="PTHR14911">
    <property type="entry name" value="THUMP DOMAIN-CONTAINING"/>
    <property type="match status" value="1"/>
</dbReference>
<dbReference type="AlphaFoldDB" id="A0A955L230"/>
<feature type="domain" description="Ribosomal RNA large subunit methyltransferase K/L-like methyltransferase" evidence="1">
    <location>
        <begin position="71"/>
        <end position="226"/>
    </location>
</feature>
<reference evidence="2" key="1">
    <citation type="submission" date="2020-04" db="EMBL/GenBank/DDBJ databases">
        <authorList>
            <person name="Zhang T."/>
        </authorList>
    </citation>
    <scope>NUCLEOTIDE SEQUENCE</scope>
    <source>
        <strain evidence="2">HKST-UBA13</strain>
    </source>
</reference>
<evidence type="ECO:0000313" key="2">
    <source>
        <dbReference type="EMBL" id="MCA9381502.1"/>
    </source>
</evidence>